<reference evidence="3 4" key="1">
    <citation type="submission" date="2024-10" db="EMBL/GenBank/DDBJ databases">
        <title>The Natural Products Discovery Center: Release of the First 8490 Sequenced Strains for Exploring Actinobacteria Biosynthetic Diversity.</title>
        <authorList>
            <person name="Kalkreuter E."/>
            <person name="Kautsar S.A."/>
            <person name="Yang D."/>
            <person name="Bader C.D."/>
            <person name="Teijaro C.N."/>
            <person name="Fluegel L."/>
            <person name="Davis C.M."/>
            <person name="Simpson J.R."/>
            <person name="Lauterbach L."/>
            <person name="Steele A.D."/>
            <person name="Gui C."/>
            <person name="Meng S."/>
            <person name="Li G."/>
            <person name="Viehrig K."/>
            <person name="Ye F."/>
            <person name="Su P."/>
            <person name="Kiefer A.F."/>
            <person name="Nichols A."/>
            <person name="Cepeda A.J."/>
            <person name="Yan W."/>
            <person name="Fan B."/>
            <person name="Jiang Y."/>
            <person name="Adhikari A."/>
            <person name="Zheng C.-J."/>
            <person name="Schuster L."/>
            <person name="Cowan T.M."/>
            <person name="Smanski M.J."/>
            <person name="Chevrette M.G."/>
            <person name="De Carvalho L.P.S."/>
            <person name="Shen B."/>
        </authorList>
    </citation>
    <scope>NUCLEOTIDE SEQUENCE [LARGE SCALE GENOMIC DNA]</scope>
    <source>
        <strain evidence="3 4">NPDC002593</strain>
    </source>
</reference>
<gene>
    <name evidence="3" type="ORF">ACFYXQ_37015</name>
</gene>
<dbReference type="InterPro" id="IPR042099">
    <property type="entry name" value="ANL_N_sf"/>
</dbReference>
<evidence type="ECO:0000313" key="3">
    <source>
        <dbReference type="EMBL" id="MFF3573377.1"/>
    </source>
</evidence>
<accession>A0ABW6SAQ9</accession>
<name>A0ABW6SAQ9_9NOCA</name>
<comment type="caution">
    <text evidence="3">The sequence shown here is derived from an EMBL/GenBank/DDBJ whole genome shotgun (WGS) entry which is preliminary data.</text>
</comment>
<evidence type="ECO:0000313" key="4">
    <source>
        <dbReference type="Proteomes" id="UP001601992"/>
    </source>
</evidence>
<dbReference type="InterPro" id="IPR045851">
    <property type="entry name" value="AMP-bd_C_sf"/>
</dbReference>
<dbReference type="PANTHER" id="PTHR43767:SF11">
    <property type="entry name" value="MEDIUM-CHAIN-FATTY-ACID--COA LIGASE"/>
    <property type="match status" value="1"/>
</dbReference>
<feature type="domain" description="AMP-binding enzyme C-terminal" evidence="2">
    <location>
        <begin position="418"/>
        <end position="492"/>
    </location>
</feature>
<dbReference type="NCBIfam" id="NF004837">
    <property type="entry name" value="PRK06187.1"/>
    <property type="match status" value="1"/>
</dbReference>
<organism evidence="3 4">
    <name type="scientific">Nocardia jiangxiensis</name>
    <dbReference type="NCBI Taxonomy" id="282685"/>
    <lineage>
        <taxon>Bacteria</taxon>
        <taxon>Bacillati</taxon>
        <taxon>Actinomycetota</taxon>
        <taxon>Actinomycetes</taxon>
        <taxon>Mycobacteriales</taxon>
        <taxon>Nocardiaceae</taxon>
        <taxon>Nocardia</taxon>
    </lineage>
</organism>
<dbReference type="SUPFAM" id="SSF56801">
    <property type="entry name" value="Acetyl-CoA synthetase-like"/>
    <property type="match status" value="1"/>
</dbReference>
<protein>
    <submittedName>
        <fullName evidence="3">Long-chain-fatty-acid--CoA ligase</fullName>
        <ecNumber evidence="3">6.2.1.3</ecNumber>
    </submittedName>
</protein>
<dbReference type="PANTHER" id="PTHR43767">
    <property type="entry name" value="LONG-CHAIN-FATTY-ACID--COA LIGASE"/>
    <property type="match status" value="1"/>
</dbReference>
<feature type="domain" description="AMP-dependent synthetase/ligase" evidence="1">
    <location>
        <begin position="18"/>
        <end position="368"/>
    </location>
</feature>
<dbReference type="Gene3D" id="3.40.50.12780">
    <property type="entry name" value="N-terminal domain of ligase-like"/>
    <property type="match status" value="1"/>
</dbReference>
<dbReference type="PROSITE" id="PS00455">
    <property type="entry name" value="AMP_BINDING"/>
    <property type="match status" value="1"/>
</dbReference>
<proteinExistence type="predicted"/>
<dbReference type="InterPro" id="IPR000873">
    <property type="entry name" value="AMP-dep_synth/lig_dom"/>
</dbReference>
<dbReference type="Proteomes" id="UP001601992">
    <property type="component" value="Unassembled WGS sequence"/>
</dbReference>
<dbReference type="EC" id="6.2.1.3" evidence="3"/>
<evidence type="ECO:0000259" key="1">
    <source>
        <dbReference type="Pfam" id="PF00501"/>
    </source>
</evidence>
<keyword evidence="3" id="KW-0436">Ligase</keyword>
<keyword evidence="4" id="KW-1185">Reference proteome</keyword>
<dbReference type="InterPro" id="IPR050237">
    <property type="entry name" value="ATP-dep_AMP-bd_enzyme"/>
</dbReference>
<dbReference type="Pfam" id="PF00501">
    <property type="entry name" value="AMP-binding"/>
    <property type="match status" value="1"/>
</dbReference>
<dbReference type="GO" id="GO:0004467">
    <property type="term" value="F:long-chain fatty acid-CoA ligase activity"/>
    <property type="evidence" value="ECO:0007669"/>
    <property type="project" value="UniProtKB-EC"/>
</dbReference>
<dbReference type="EMBL" id="JBIAQY010000018">
    <property type="protein sequence ID" value="MFF3573377.1"/>
    <property type="molecule type" value="Genomic_DNA"/>
</dbReference>
<sequence>MTVAGIAERAEACFGHNAVSERTSDGVRVSTYAETVGRARRLGSALVEMGVKPGDRVATFGWNSTRHFELYLAVPGIGAVLHTLNIRLHENDLTYIAQHAGDTVVFVDAGLASSLPHLPGVRLEVIMNGDDLSRPGALGYEELLATGDPDYRFPEVDENAAAAMCYTSGTTGRPKGVLYSQRSIALYSLMANQPDAFGIAESDAVLPVVPMFHANAWGLPYIAAMSGARLVLPGPSPTARDLADLIAAEHVSVAAAVPTIWQAVHALEEPVDLSSLREAICGGAPVPESLIRRFDDRFGVPIVQGWGMTETSPLALISRPAAQPGRSIDQTYSLRATQGRPLAFVGARIAGGERELQVSGPTVASSYYDRDSTDSFTDDKWLRTGDVAELVEGQYFRLLDRTKDLVKSGGEWISSVALESAVLFHPDVADAAVVAIADERWGERPCMFIVTEDRARLDKQAVLEFLRPKFESWWMPDRIEFVAEIPKTSVGKIDKVALRGRAAQLAQPDSAQ</sequence>
<dbReference type="InterPro" id="IPR025110">
    <property type="entry name" value="AMP-bd_C"/>
</dbReference>
<evidence type="ECO:0000259" key="2">
    <source>
        <dbReference type="Pfam" id="PF13193"/>
    </source>
</evidence>
<dbReference type="InterPro" id="IPR020845">
    <property type="entry name" value="AMP-binding_CS"/>
</dbReference>
<dbReference type="Pfam" id="PF13193">
    <property type="entry name" value="AMP-binding_C"/>
    <property type="match status" value="1"/>
</dbReference>
<dbReference type="RefSeq" id="WP_387406379.1">
    <property type="nucleotide sequence ID" value="NZ_JBIAQY010000018.1"/>
</dbReference>
<dbReference type="Gene3D" id="3.30.300.30">
    <property type="match status" value="1"/>
</dbReference>